<feature type="transmembrane region" description="Helical" evidence="7">
    <location>
        <begin position="26"/>
        <end position="42"/>
    </location>
</feature>
<keyword evidence="5 7" id="KW-1133">Transmembrane helix</keyword>
<evidence type="ECO:0008006" key="10">
    <source>
        <dbReference type="Google" id="ProtNLM"/>
    </source>
</evidence>
<dbReference type="PANTHER" id="PTHR22926">
    <property type="entry name" value="PHOSPHO-N-ACETYLMURAMOYL-PENTAPEPTIDE-TRANSFERASE"/>
    <property type="match status" value="1"/>
</dbReference>
<dbReference type="CDD" id="cd06853">
    <property type="entry name" value="GT_WecA_like"/>
    <property type="match status" value="1"/>
</dbReference>
<dbReference type="PROSITE" id="PS01348">
    <property type="entry name" value="MRAY_2"/>
    <property type="match status" value="1"/>
</dbReference>
<evidence type="ECO:0000256" key="4">
    <source>
        <dbReference type="ARBA" id="ARBA00022692"/>
    </source>
</evidence>
<evidence type="ECO:0000256" key="1">
    <source>
        <dbReference type="ARBA" id="ARBA00004651"/>
    </source>
</evidence>
<evidence type="ECO:0000256" key="6">
    <source>
        <dbReference type="ARBA" id="ARBA00023136"/>
    </source>
</evidence>
<reference evidence="9" key="1">
    <citation type="journal article" date="2019" name="Int. J. Syst. Evol. Microbiol.">
        <title>The Global Catalogue of Microorganisms (GCM) 10K type strain sequencing project: providing services to taxonomists for standard genome sequencing and annotation.</title>
        <authorList>
            <consortium name="The Broad Institute Genomics Platform"/>
            <consortium name="The Broad Institute Genome Sequencing Center for Infectious Disease"/>
            <person name="Wu L."/>
            <person name="Ma J."/>
        </authorList>
    </citation>
    <scope>NUCLEOTIDE SEQUENCE [LARGE SCALE GENOMIC DNA]</scope>
    <source>
        <strain evidence="9">CGMCC 1.15407</strain>
    </source>
</reference>
<dbReference type="PANTHER" id="PTHR22926:SF3">
    <property type="entry name" value="UNDECAPRENYL-PHOSPHATE ALPHA-N-ACETYLGLUCOSAMINYL 1-PHOSPHATE TRANSFERASE"/>
    <property type="match status" value="1"/>
</dbReference>
<evidence type="ECO:0000313" key="8">
    <source>
        <dbReference type="EMBL" id="GGF31747.1"/>
    </source>
</evidence>
<keyword evidence="9" id="KW-1185">Reference proteome</keyword>
<feature type="transmembrane region" description="Helical" evidence="7">
    <location>
        <begin position="276"/>
        <end position="297"/>
    </location>
</feature>
<dbReference type="Pfam" id="PF00953">
    <property type="entry name" value="Glycos_transf_4"/>
    <property type="match status" value="1"/>
</dbReference>
<keyword evidence="3" id="KW-0808">Transferase</keyword>
<evidence type="ECO:0000256" key="7">
    <source>
        <dbReference type="SAM" id="Phobius"/>
    </source>
</evidence>
<feature type="transmembrane region" description="Helical" evidence="7">
    <location>
        <begin position="166"/>
        <end position="183"/>
    </location>
</feature>
<name>A0ABQ1V0I6_9BACT</name>
<feature type="transmembrane region" description="Helical" evidence="7">
    <location>
        <begin position="54"/>
        <end position="72"/>
    </location>
</feature>
<evidence type="ECO:0000256" key="2">
    <source>
        <dbReference type="ARBA" id="ARBA00022475"/>
    </source>
</evidence>
<evidence type="ECO:0000256" key="5">
    <source>
        <dbReference type="ARBA" id="ARBA00022989"/>
    </source>
</evidence>
<organism evidence="8 9">
    <name type="scientific">Echinicola rosea</name>
    <dbReference type="NCBI Taxonomy" id="1807691"/>
    <lineage>
        <taxon>Bacteria</taxon>
        <taxon>Pseudomonadati</taxon>
        <taxon>Bacteroidota</taxon>
        <taxon>Cytophagia</taxon>
        <taxon>Cytophagales</taxon>
        <taxon>Cyclobacteriaceae</taxon>
        <taxon>Echinicola</taxon>
    </lineage>
</organism>
<dbReference type="EMBL" id="BMIU01000008">
    <property type="protein sequence ID" value="GGF31747.1"/>
    <property type="molecule type" value="Genomic_DNA"/>
</dbReference>
<keyword evidence="6 7" id="KW-0472">Membrane</keyword>
<evidence type="ECO:0000313" key="9">
    <source>
        <dbReference type="Proteomes" id="UP000647339"/>
    </source>
</evidence>
<dbReference type="InterPro" id="IPR000715">
    <property type="entry name" value="Glycosyl_transferase_4"/>
</dbReference>
<comment type="subcellular location">
    <subcellularLocation>
        <location evidence="1">Cell membrane</location>
        <topology evidence="1">Multi-pass membrane protein</topology>
    </subcellularLocation>
</comment>
<feature type="transmembrane region" description="Helical" evidence="7">
    <location>
        <begin position="78"/>
        <end position="100"/>
    </location>
</feature>
<feature type="transmembrane region" description="Helical" evidence="7">
    <location>
        <begin position="135"/>
        <end position="154"/>
    </location>
</feature>
<evidence type="ECO:0000256" key="3">
    <source>
        <dbReference type="ARBA" id="ARBA00022679"/>
    </source>
</evidence>
<protein>
    <recommendedName>
        <fullName evidence="10">Undecaprenyl/decaprenyl-phosphate alpha-N-acetylglucosaminyl 1-phosphate transferase</fullName>
    </recommendedName>
</protein>
<dbReference type="Proteomes" id="UP000647339">
    <property type="component" value="Unassembled WGS sequence"/>
</dbReference>
<keyword evidence="4 7" id="KW-0812">Transmembrane</keyword>
<feature type="transmembrane region" description="Helical" evidence="7">
    <location>
        <begin position="251"/>
        <end position="270"/>
    </location>
</feature>
<gene>
    <name evidence="8" type="ORF">GCM10011339_19960</name>
</gene>
<sequence length="336" mass="37097">MGGIGIMIAFFAGILGSLSASDYSQYTYVFCAVLVLTMIGFWDDRKDMRASHKLIGQLFAFFLVVVLGDIRIESFYGFLGIYALPISVSYALSIFMLVGLTNAYNLIDGLDGLAGTLGAISCGFLGVWFMYAGYAVEGIICLGMLGSLMAFLIYNWHPAKVFMGDTGSLPIGCFIAVFALLFIRENGEMHPSAVYKFHAPITAGLSLMVICSYDTLRVFLRRIRRGKSPFTPDKSHVHHFLMRMGHGHDQVAMFLGAIKLLFLGMVIMCSGLNEHLMFPFVVGLTIAFGSLINVVTLKRMRAKVRKSPPISQRYPIKPTATIKSKSTWEDEPVLES</sequence>
<keyword evidence="2" id="KW-1003">Cell membrane</keyword>
<dbReference type="InterPro" id="IPR018480">
    <property type="entry name" value="PNAcMuramoyl-5peptid_Trfase_CS"/>
</dbReference>
<proteinExistence type="predicted"/>
<comment type="caution">
    <text evidence="8">The sequence shown here is derived from an EMBL/GenBank/DDBJ whole genome shotgun (WGS) entry which is preliminary data.</text>
</comment>
<accession>A0ABQ1V0I6</accession>
<feature type="transmembrane region" description="Helical" evidence="7">
    <location>
        <begin position="112"/>
        <end position="129"/>
    </location>
</feature>
<feature type="transmembrane region" description="Helical" evidence="7">
    <location>
        <begin position="195"/>
        <end position="216"/>
    </location>
</feature>